<dbReference type="AlphaFoldDB" id="A0A8J2KIN6"/>
<protein>
    <recommendedName>
        <fullName evidence="4">Transmembrane protein</fullName>
    </recommendedName>
</protein>
<name>A0A8J2KIN6_9HEXA</name>
<organism evidence="2 3">
    <name type="scientific">Allacma fusca</name>
    <dbReference type="NCBI Taxonomy" id="39272"/>
    <lineage>
        <taxon>Eukaryota</taxon>
        <taxon>Metazoa</taxon>
        <taxon>Ecdysozoa</taxon>
        <taxon>Arthropoda</taxon>
        <taxon>Hexapoda</taxon>
        <taxon>Collembola</taxon>
        <taxon>Symphypleona</taxon>
        <taxon>Sminthuridae</taxon>
        <taxon>Allacma</taxon>
    </lineage>
</organism>
<feature type="signal peptide" evidence="1">
    <location>
        <begin position="1"/>
        <end position="23"/>
    </location>
</feature>
<comment type="caution">
    <text evidence="2">The sequence shown here is derived from an EMBL/GenBank/DDBJ whole genome shotgun (WGS) entry which is preliminary data.</text>
</comment>
<accession>A0A8J2KIN6</accession>
<evidence type="ECO:0008006" key="4">
    <source>
        <dbReference type="Google" id="ProtNLM"/>
    </source>
</evidence>
<feature type="chain" id="PRO_5035199856" description="Transmembrane protein" evidence="1">
    <location>
        <begin position="24"/>
        <end position="94"/>
    </location>
</feature>
<evidence type="ECO:0000256" key="1">
    <source>
        <dbReference type="SAM" id="SignalP"/>
    </source>
</evidence>
<keyword evidence="1" id="KW-0732">Signal</keyword>
<dbReference type="Proteomes" id="UP000708208">
    <property type="component" value="Unassembled WGS sequence"/>
</dbReference>
<proteinExistence type="predicted"/>
<sequence>MKSFGKVLASCVCLILAFVTVSADLNDVLQNAVHNQLSGIKIPNVDNMHGVSTYQKFPGGSISGSAYVSGTPIFKPEITIIIFSLIGRFVLARF</sequence>
<evidence type="ECO:0000313" key="2">
    <source>
        <dbReference type="EMBL" id="CAG7817132.1"/>
    </source>
</evidence>
<gene>
    <name evidence="2" type="ORF">AFUS01_LOCUS27715</name>
</gene>
<reference evidence="2" key="1">
    <citation type="submission" date="2021-06" db="EMBL/GenBank/DDBJ databases">
        <authorList>
            <person name="Hodson N. C."/>
            <person name="Mongue J. A."/>
            <person name="Jaron S. K."/>
        </authorList>
    </citation>
    <scope>NUCLEOTIDE SEQUENCE</scope>
</reference>
<evidence type="ECO:0000313" key="3">
    <source>
        <dbReference type="Proteomes" id="UP000708208"/>
    </source>
</evidence>
<keyword evidence="3" id="KW-1185">Reference proteome</keyword>
<dbReference type="EMBL" id="CAJVCH010386540">
    <property type="protein sequence ID" value="CAG7817132.1"/>
    <property type="molecule type" value="Genomic_DNA"/>
</dbReference>